<sequence length="313" mass="35671">MNYKQSILNNSSSIRKQNLKSISISEASKDVSKYYKTIHFSLFGGEVRSTPQNKKKTSHIQPLRVIVLKFNTPEKCEKPYTIDVSCFFNKPSKSVILRHSKKIKISRQFAHWIKPYGVLKKQSLEHLEQGFNNINAIVGSDISMHEYELYIDLKYQNLALTKSHISYIVAQTLCKTRYINKSYQVSYTEHAGVIGAFILKNSRFRNNVNPITIGYFISDYELKQCALTNFTKKQIIEVTQRYSAISPDRAMQKFEHLLGDTSASGQIRSSVRAESGGMLASNLQTIISISTLNSLKSPLYKLVSLLTKTQHLL</sequence>
<proteinExistence type="predicted"/>
<organism evidence="1">
    <name type="scientific">Ulva sp. TM637</name>
    <dbReference type="NCBI Taxonomy" id="2496872"/>
    <lineage>
        <taxon>Eukaryota</taxon>
        <taxon>Viridiplantae</taxon>
        <taxon>Chlorophyta</taxon>
        <taxon>core chlorophytes</taxon>
        <taxon>Ulvophyceae</taxon>
        <taxon>OUU clade</taxon>
        <taxon>Ulvales</taxon>
        <taxon>Ulvaceae</taxon>
        <taxon>Ulva</taxon>
    </lineage>
</organism>
<gene>
    <name evidence="1" type="primary">orf313</name>
</gene>
<name>A0A7R6SCL8_9CHLO</name>
<reference evidence="1" key="1">
    <citation type="submission" date="2018-02" db="EMBL/GenBank/DDBJ databases">
        <title>The complete mitochondrial genome sequence of the green macroalga Ulva sp. TM637.</title>
        <authorList>
            <person name="Liu F."/>
            <person name="Melton J.T. III."/>
        </authorList>
    </citation>
    <scope>NUCLEOTIDE SEQUENCE</scope>
</reference>
<accession>A0A7R6SCL8</accession>
<dbReference type="GeneID" id="63032490"/>
<evidence type="ECO:0000313" key="1">
    <source>
        <dbReference type="EMBL" id="AZP40082.1"/>
    </source>
</evidence>
<protein>
    <submittedName>
        <fullName evidence="1">Uncharacterized protein</fullName>
    </submittedName>
</protein>
<dbReference type="EMBL" id="MH013467">
    <property type="protein sequence ID" value="AZP40082.1"/>
    <property type="molecule type" value="Genomic_DNA"/>
</dbReference>
<dbReference type="RefSeq" id="YP_010003053.1">
    <property type="nucleotide sequence ID" value="NC_053253.1"/>
</dbReference>
<keyword evidence="1" id="KW-0496">Mitochondrion</keyword>
<dbReference type="AlphaFoldDB" id="A0A7R6SCL8"/>
<geneLocation type="mitochondrion" evidence="1"/>